<evidence type="ECO:0000313" key="2">
    <source>
        <dbReference type="EMBL" id="VAW56258.1"/>
    </source>
</evidence>
<keyword evidence="1" id="KW-0472">Membrane</keyword>
<feature type="transmembrane region" description="Helical" evidence="1">
    <location>
        <begin position="38"/>
        <end position="55"/>
    </location>
</feature>
<accession>A0A3B0WJR7</accession>
<evidence type="ECO:0000256" key="1">
    <source>
        <dbReference type="SAM" id="Phobius"/>
    </source>
</evidence>
<keyword evidence="1" id="KW-1133">Transmembrane helix</keyword>
<feature type="transmembrane region" description="Helical" evidence="1">
    <location>
        <begin position="81"/>
        <end position="106"/>
    </location>
</feature>
<keyword evidence="1" id="KW-0812">Transmembrane</keyword>
<reference evidence="2" key="1">
    <citation type="submission" date="2018-06" db="EMBL/GenBank/DDBJ databases">
        <authorList>
            <person name="Zhirakovskaya E."/>
        </authorList>
    </citation>
    <scope>NUCLEOTIDE SEQUENCE</scope>
</reference>
<protein>
    <submittedName>
        <fullName evidence="2">Uncharacterized protein</fullName>
    </submittedName>
</protein>
<sequence length="108" mass="12098">LVCCAIPITLVTLGMGATVASMVSNFPFLITLSENKPWVFGISGFLMVASGYMMYRPGRSCPTDPKLGQLCNKSHIWNRRIFWFSVTLWLIGFFAAFVALPLQMWLDS</sequence>
<organism evidence="2">
    <name type="scientific">hydrothermal vent metagenome</name>
    <dbReference type="NCBI Taxonomy" id="652676"/>
    <lineage>
        <taxon>unclassified sequences</taxon>
        <taxon>metagenomes</taxon>
        <taxon>ecological metagenomes</taxon>
    </lineage>
</organism>
<name>A0A3B0WJR7_9ZZZZ</name>
<proteinExistence type="predicted"/>
<feature type="non-terminal residue" evidence="2">
    <location>
        <position position="1"/>
    </location>
</feature>
<dbReference type="AlphaFoldDB" id="A0A3B0WJR7"/>
<dbReference type="EMBL" id="UOFF01000204">
    <property type="protein sequence ID" value="VAW56258.1"/>
    <property type="molecule type" value="Genomic_DNA"/>
</dbReference>
<gene>
    <name evidence="2" type="ORF">MNBD_GAMMA07-2761</name>
</gene>